<dbReference type="PROSITE" id="PS00105">
    <property type="entry name" value="AA_TRANSFER_CLASS_1"/>
    <property type="match status" value="1"/>
</dbReference>
<dbReference type="InterPro" id="IPR004838">
    <property type="entry name" value="NHTrfase_class1_PyrdxlP-BS"/>
</dbReference>
<reference evidence="4 5" key="1">
    <citation type="submission" date="2019-10" db="EMBL/GenBank/DDBJ databases">
        <authorList>
            <person name="Palmer J.M."/>
        </authorList>
    </citation>
    <scope>NUCLEOTIDE SEQUENCE [LARGE SCALE GENOMIC DNA]</scope>
    <source>
        <strain evidence="4 5">TWF730</strain>
    </source>
</reference>
<organism evidence="4 5">
    <name type="scientific">Orbilia blumenaviensis</name>
    <dbReference type="NCBI Taxonomy" id="1796055"/>
    <lineage>
        <taxon>Eukaryota</taxon>
        <taxon>Fungi</taxon>
        <taxon>Dikarya</taxon>
        <taxon>Ascomycota</taxon>
        <taxon>Pezizomycotina</taxon>
        <taxon>Orbiliomycetes</taxon>
        <taxon>Orbiliales</taxon>
        <taxon>Orbiliaceae</taxon>
        <taxon>Orbilia</taxon>
    </lineage>
</organism>
<dbReference type="GO" id="GO:0030170">
    <property type="term" value="F:pyridoxal phosphate binding"/>
    <property type="evidence" value="ECO:0007669"/>
    <property type="project" value="InterPro"/>
</dbReference>
<evidence type="ECO:0000256" key="2">
    <source>
        <dbReference type="ARBA" id="ARBA00022898"/>
    </source>
</evidence>
<evidence type="ECO:0000313" key="5">
    <source>
        <dbReference type="Proteomes" id="UP001373714"/>
    </source>
</evidence>
<gene>
    <name evidence="4" type="ORF">TWF730_005499</name>
</gene>
<dbReference type="PANTHER" id="PTHR43510:SF1">
    <property type="entry name" value="AMINOTRANSFERASE FUNCTION, HYPOTHETICAL (EUROFUNG)"/>
    <property type="match status" value="1"/>
</dbReference>
<dbReference type="InterPro" id="IPR015422">
    <property type="entry name" value="PyrdxlP-dep_Trfase_small"/>
</dbReference>
<sequence>MVYIRPFNVEQWMDKYETKCTNNIAETCCDSVSLTDLMTLASKSTTRDNDHSENPLILSLSKKRLDYGHIRGSPTLLTNISTLYSTSTSHFPFSQILITPGAIAANFLVFYTLINPSHHVICIHPSYQQLHSVPASLGASVSLWKLQETETSWTADINELKSLIVPGATKLLVLNNPNNPTGAVLPLETLMEIRFLAEKYDITVLSDEVYAPIYHSSLSPPPPSFLTLGYKNTIVTGSLSKAYSLAGIRVGWIASNNPDIIEQLAQARDYNTISVSQLDDTVAAYALSPSVRRALVKRNVALCERNLEILDSFIKKYPKNITYVKPVSGTTAFVKFLNPRSGKVVDDVRFCESLIRDTGVLFVPGGHCFGVDEDEFKGYVRIGYACSTENLNFGLMKVGAWIEGGGMDYV</sequence>
<dbReference type="SUPFAM" id="SSF53383">
    <property type="entry name" value="PLP-dependent transferases"/>
    <property type="match status" value="1"/>
</dbReference>
<comment type="similarity">
    <text evidence="1">Belongs to the class-I pyridoxal-phosphate-dependent aminotransferase family.</text>
</comment>
<dbReference type="InterPro" id="IPR015421">
    <property type="entry name" value="PyrdxlP-dep_Trfase_major"/>
</dbReference>
<dbReference type="PANTHER" id="PTHR43510">
    <property type="entry name" value="AMINOTRANSFERASE FUNCTION, HYPOTHETICAL (EUROFUNG)"/>
    <property type="match status" value="1"/>
</dbReference>
<evidence type="ECO:0000256" key="1">
    <source>
        <dbReference type="ARBA" id="ARBA00007441"/>
    </source>
</evidence>
<name>A0AAV9VKQ5_9PEZI</name>
<dbReference type="CDD" id="cd00609">
    <property type="entry name" value="AAT_like"/>
    <property type="match status" value="1"/>
</dbReference>
<comment type="caution">
    <text evidence="4">The sequence shown here is derived from an EMBL/GenBank/DDBJ whole genome shotgun (WGS) entry which is preliminary data.</text>
</comment>
<dbReference type="GO" id="GO:0003824">
    <property type="term" value="F:catalytic activity"/>
    <property type="evidence" value="ECO:0007669"/>
    <property type="project" value="InterPro"/>
</dbReference>
<accession>A0AAV9VKQ5</accession>
<dbReference type="Gene3D" id="3.90.1150.10">
    <property type="entry name" value="Aspartate Aminotransferase, domain 1"/>
    <property type="match status" value="1"/>
</dbReference>
<evidence type="ECO:0000259" key="3">
    <source>
        <dbReference type="Pfam" id="PF00155"/>
    </source>
</evidence>
<keyword evidence="2" id="KW-0663">Pyridoxal phosphate</keyword>
<dbReference type="InterPro" id="IPR004839">
    <property type="entry name" value="Aminotransferase_I/II_large"/>
</dbReference>
<dbReference type="Pfam" id="PF00155">
    <property type="entry name" value="Aminotran_1_2"/>
    <property type="match status" value="1"/>
</dbReference>
<proteinExistence type="inferred from homology"/>
<protein>
    <recommendedName>
        <fullName evidence="3">Aminotransferase class I/classII large domain-containing protein</fullName>
    </recommendedName>
</protein>
<evidence type="ECO:0000313" key="4">
    <source>
        <dbReference type="EMBL" id="KAK6361783.1"/>
    </source>
</evidence>
<dbReference type="InterPro" id="IPR015424">
    <property type="entry name" value="PyrdxlP-dep_Trfase"/>
</dbReference>
<dbReference type="AlphaFoldDB" id="A0AAV9VKQ5"/>
<keyword evidence="5" id="KW-1185">Reference proteome</keyword>
<feature type="domain" description="Aminotransferase class I/classII large" evidence="3">
    <location>
        <begin position="58"/>
        <end position="391"/>
    </location>
</feature>
<dbReference type="Proteomes" id="UP001373714">
    <property type="component" value="Unassembled WGS sequence"/>
</dbReference>
<dbReference type="EMBL" id="JAVHNS010000002">
    <property type="protein sequence ID" value="KAK6361783.1"/>
    <property type="molecule type" value="Genomic_DNA"/>
</dbReference>
<dbReference type="Gene3D" id="3.40.640.10">
    <property type="entry name" value="Type I PLP-dependent aspartate aminotransferase-like (Major domain)"/>
    <property type="match status" value="1"/>
</dbReference>